<organism evidence="8 9">
    <name type="scientific">Allacma fusca</name>
    <dbReference type="NCBI Taxonomy" id="39272"/>
    <lineage>
        <taxon>Eukaryota</taxon>
        <taxon>Metazoa</taxon>
        <taxon>Ecdysozoa</taxon>
        <taxon>Arthropoda</taxon>
        <taxon>Hexapoda</taxon>
        <taxon>Collembola</taxon>
        <taxon>Symphypleona</taxon>
        <taxon>Sminthuridae</taxon>
        <taxon>Allacma</taxon>
    </lineage>
</organism>
<feature type="transmembrane region" description="Helical" evidence="7">
    <location>
        <begin position="139"/>
        <end position="164"/>
    </location>
</feature>
<dbReference type="GO" id="GO:0005436">
    <property type="term" value="F:sodium:phosphate symporter activity"/>
    <property type="evidence" value="ECO:0007669"/>
    <property type="project" value="InterPro"/>
</dbReference>
<name>A0A8J2KPS4_9HEXA</name>
<comment type="subcellular location">
    <subcellularLocation>
        <location evidence="1">Apical cell membrane</location>
        <topology evidence="1">Multi-pass membrane protein</topology>
    </subcellularLocation>
</comment>
<dbReference type="InterPro" id="IPR003841">
    <property type="entry name" value="Na/Pi_transpt"/>
</dbReference>
<proteinExistence type="inferred from homology"/>
<dbReference type="EMBL" id="CAJVCH010384556">
    <property type="protein sequence ID" value="CAG7817007.1"/>
    <property type="molecule type" value="Genomic_DNA"/>
</dbReference>
<dbReference type="Pfam" id="PF02690">
    <property type="entry name" value="Na_Pi_cotrans"/>
    <property type="match status" value="1"/>
</dbReference>
<evidence type="ECO:0000256" key="2">
    <source>
        <dbReference type="ARBA" id="ARBA00005808"/>
    </source>
</evidence>
<keyword evidence="6 7" id="KW-0472">Membrane</keyword>
<sequence>PADGGPGVSNLTLLYKLGIILTLLYFFVCSLDTLSNSFRLIAGRAAGEVFQKQELLNNPIVGVMMGILVTVAVQSSSTSTSIVVSMVAAGLFTVKTAIPIVMGANIGTSVTNTIVALTHMSNREDFERAFAGSVLHDMFNLLAVGTLLIVEQLTCGWFEFYYLFFFTLESITVTTS</sequence>
<dbReference type="Proteomes" id="UP000708208">
    <property type="component" value="Unassembled WGS sequence"/>
</dbReference>
<feature type="transmembrane region" description="Helical" evidence="7">
    <location>
        <begin position="55"/>
        <end position="77"/>
    </location>
</feature>
<dbReference type="AlphaFoldDB" id="A0A8J2KPS4"/>
<feature type="non-terminal residue" evidence="8">
    <location>
        <position position="1"/>
    </location>
</feature>
<feature type="transmembrane region" description="Helical" evidence="7">
    <location>
        <begin position="13"/>
        <end position="34"/>
    </location>
</feature>
<dbReference type="OrthoDB" id="76259at2759"/>
<accession>A0A8J2KPS4</accession>
<evidence type="ECO:0000313" key="8">
    <source>
        <dbReference type="EMBL" id="CAG7817007.1"/>
    </source>
</evidence>
<dbReference type="PANTHER" id="PTHR10010:SF46">
    <property type="entry name" value="SODIUM-DEPENDENT PHOSPHATE TRANSPORT PROTEIN 2B"/>
    <property type="match status" value="1"/>
</dbReference>
<keyword evidence="4 7" id="KW-0812">Transmembrane</keyword>
<evidence type="ECO:0000256" key="3">
    <source>
        <dbReference type="ARBA" id="ARBA00022475"/>
    </source>
</evidence>
<reference evidence="8" key="1">
    <citation type="submission" date="2021-06" db="EMBL/GenBank/DDBJ databases">
        <authorList>
            <person name="Hodson N. C."/>
            <person name="Mongue J. A."/>
            <person name="Jaron S. K."/>
        </authorList>
    </citation>
    <scope>NUCLEOTIDE SEQUENCE</scope>
</reference>
<evidence type="ECO:0000256" key="1">
    <source>
        <dbReference type="ARBA" id="ARBA00004424"/>
    </source>
</evidence>
<dbReference type="NCBIfam" id="NF037997">
    <property type="entry name" value="Na_Pi_symport"/>
    <property type="match status" value="1"/>
</dbReference>
<keyword evidence="9" id="KW-1185">Reference proteome</keyword>
<evidence type="ECO:0000256" key="7">
    <source>
        <dbReference type="SAM" id="Phobius"/>
    </source>
</evidence>
<evidence type="ECO:0000256" key="4">
    <source>
        <dbReference type="ARBA" id="ARBA00022692"/>
    </source>
</evidence>
<gene>
    <name evidence="8" type="ORF">AFUS01_LOCUS27596</name>
</gene>
<dbReference type="PANTHER" id="PTHR10010">
    <property type="entry name" value="SOLUTE CARRIER FAMILY 34 SODIUM PHOSPHATE , MEMBER 2-RELATED"/>
    <property type="match status" value="1"/>
</dbReference>
<evidence type="ECO:0000256" key="6">
    <source>
        <dbReference type="ARBA" id="ARBA00023136"/>
    </source>
</evidence>
<keyword evidence="5 7" id="KW-1133">Transmembrane helix</keyword>
<evidence type="ECO:0000256" key="5">
    <source>
        <dbReference type="ARBA" id="ARBA00022989"/>
    </source>
</evidence>
<protein>
    <submittedName>
        <fullName evidence="8">Uncharacterized protein</fullName>
    </submittedName>
</protein>
<dbReference type="GO" id="GO:0016324">
    <property type="term" value="C:apical plasma membrane"/>
    <property type="evidence" value="ECO:0007669"/>
    <property type="project" value="UniProtKB-SubCell"/>
</dbReference>
<comment type="caution">
    <text evidence="8">The sequence shown here is derived from an EMBL/GenBank/DDBJ whole genome shotgun (WGS) entry which is preliminary data.</text>
</comment>
<comment type="similarity">
    <text evidence="2">Belongs to the SLC34A transporter family.</text>
</comment>
<feature type="transmembrane region" description="Helical" evidence="7">
    <location>
        <begin position="97"/>
        <end position="118"/>
    </location>
</feature>
<keyword evidence="3" id="KW-1003">Cell membrane</keyword>
<dbReference type="GO" id="GO:0044341">
    <property type="term" value="P:sodium-dependent phosphate transport"/>
    <property type="evidence" value="ECO:0007669"/>
    <property type="project" value="InterPro"/>
</dbReference>
<evidence type="ECO:0000313" key="9">
    <source>
        <dbReference type="Proteomes" id="UP000708208"/>
    </source>
</evidence>